<proteinExistence type="predicted"/>
<gene>
    <name evidence="1" type="ORF">LIER_12139</name>
</gene>
<dbReference type="SUPFAM" id="SSF53098">
    <property type="entry name" value="Ribonuclease H-like"/>
    <property type="match status" value="1"/>
</dbReference>
<dbReference type="Proteomes" id="UP001454036">
    <property type="component" value="Unassembled WGS sequence"/>
</dbReference>
<keyword evidence="2" id="KW-1185">Reference proteome</keyword>
<protein>
    <submittedName>
        <fullName evidence="1">Uncharacterized protein</fullName>
    </submittedName>
</protein>
<dbReference type="EMBL" id="BAABME010002307">
    <property type="protein sequence ID" value="GAA0154046.1"/>
    <property type="molecule type" value="Genomic_DNA"/>
</dbReference>
<comment type="caution">
    <text evidence="1">The sequence shown here is derived from an EMBL/GenBank/DDBJ whole genome shotgun (WGS) entry which is preliminary data.</text>
</comment>
<sequence length="74" mass="8413">MVKDYMDYSQSCKPYLYHTNFIHQPLEPLHHTTASWAFDAWGLDMVGPLPKSSGGNVYILAGTDYFSKWVEVVG</sequence>
<dbReference type="InterPro" id="IPR052160">
    <property type="entry name" value="Gypsy_RT_Integrase-like"/>
</dbReference>
<evidence type="ECO:0000313" key="1">
    <source>
        <dbReference type="EMBL" id="GAA0154046.1"/>
    </source>
</evidence>
<dbReference type="Gene3D" id="3.30.420.10">
    <property type="entry name" value="Ribonuclease H-like superfamily/Ribonuclease H"/>
    <property type="match status" value="1"/>
</dbReference>
<dbReference type="PANTHER" id="PTHR47266">
    <property type="entry name" value="ENDONUCLEASE-RELATED"/>
    <property type="match status" value="1"/>
</dbReference>
<reference evidence="1 2" key="1">
    <citation type="submission" date="2024-01" db="EMBL/GenBank/DDBJ databases">
        <title>The complete chloroplast genome sequence of Lithospermum erythrorhizon: insights into the phylogenetic relationship among Boraginaceae species and the maternal lineages of purple gromwells.</title>
        <authorList>
            <person name="Okada T."/>
            <person name="Watanabe K."/>
        </authorList>
    </citation>
    <scope>NUCLEOTIDE SEQUENCE [LARGE SCALE GENOMIC DNA]</scope>
</reference>
<dbReference type="InterPro" id="IPR036397">
    <property type="entry name" value="RNaseH_sf"/>
</dbReference>
<dbReference type="InterPro" id="IPR012337">
    <property type="entry name" value="RNaseH-like_sf"/>
</dbReference>
<accession>A0AAV3PSJ2</accession>
<evidence type="ECO:0000313" key="2">
    <source>
        <dbReference type="Proteomes" id="UP001454036"/>
    </source>
</evidence>
<dbReference type="GO" id="GO:0003676">
    <property type="term" value="F:nucleic acid binding"/>
    <property type="evidence" value="ECO:0007669"/>
    <property type="project" value="InterPro"/>
</dbReference>
<organism evidence="1 2">
    <name type="scientific">Lithospermum erythrorhizon</name>
    <name type="common">Purple gromwell</name>
    <name type="synonym">Lithospermum officinale var. erythrorhizon</name>
    <dbReference type="NCBI Taxonomy" id="34254"/>
    <lineage>
        <taxon>Eukaryota</taxon>
        <taxon>Viridiplantae</taxon>
        <taxon>Streptophyta</taxon>
        <taxon>Embryophyta</taxon>
        <taxon>Tracheophyta</taxon>
        <taxon>Spermatophyta</taxon>
        <taxon>Magnoliopsida</taxon>
        <taxon>eudicotyledons</taxon>
        <taxon>Gunneridae</taxon>
        <taxon>Pentapetalae</taxon>
        <taxon>asterids</taxon>
        <taxon>lamiids</taxon>
        <taxon>Boraginales</taxon>
        <taxon>Boraginaceae</taxon>
        <taxon>Boraginoideae</taxon>
        <taxon>Lithospermeae</taxon>
        <taxon>Lithospermum</taxon>
    </lineage>
</organism>
<dbReference type="AlphaFoldDB" id="A0AAV3PSJ2"/>
<name>A0AAV3PSJ2_LITER</name>